<evidence type="ECO:0000256" key="2">
    <source>
        <dbReference type="ARBA" id="ARBA00022630"/>
    </source>
</evidence>
<dbReference type="GO" id="GO:0071949">
    <property type="term" value="F:FAD binding"/>
    <property type="evidence" value="ECO:0007669"/>
    <property type="project" value="InterPro"/>
</dbReference>
<dbReference type="InterPro" id="IPR036188">
    <property type="entry name" value="FAD/NAD-bd_sf"/>
</dbReference>
<dbReference type="InterPro" id="IPR002938">
    <property type="entry name" value="FAD-bd"/>
</dbReference>
<dbReference type="STRING" id="1664694.A0A0N0NJW5"/>
<dbReference type="GeneID" id="28730957"/>
<sequence>MRILIIGGGVCGLSTYLALCKHLPKNQNHSLVIYEAHDLAPYVKAVADNQDGHPPEPTGKAAQNETNIAAPGKVDDEQPAAFTPEIIGSAIGIMYNGLKVLSRIASPGPSGLTESQAPDIQSGRNAGFSELMADVLRAGHPITTWNMSAARGWKLIEVSMRPSSMRSKSTKDSDQLQRGVTGIMISRQEFWQTLLTEVVRVATSDYGWGGVGQVLKQGRVTQVDWAEQDLDSSTAASTQSEVVFVTFEDGRCEAADLVIGADGVRSTVRKAMFERWQSPTDKMSKPSISRRAEVPDYISPRYEGLKTGKMGIVFGANGFFGYGYSSSLHRDFPGRPTLDNVPSLVEPGTTAVWWSTFASTVENPYPVSDPQQNGKRPRPWDFDRIAALAALLQRHRGWNNPAIQAILDYLESRPEAVEGFYPTWTAPLLPTWHIGPVLLVGDASHALQPSSGQGTSQALEDAEALAICLSHYYRPLSSPVTDDEVWRMQTEKALKSFEKVRMPRVREQYDRSQRMGGMKGNMSVVTEMMMYGAVKLMGILGRLFGGDKALDGLLAYDLPSEVLKVLEVEEAADRNS</sequence>
<dbReference type="PANTHER" id="PTHR13789">
    <property type="entry name" value="MONOOXYGENASE"/>
    <property type="match status" value="1"/>
</dbReference>
<evidence type="ECO:0000256" key="5">
    <source>
        <dbReference type="ARBA" id="ARBA00023033"/>
    </source>
</evidence>
<evidence type="ECO:0000313" key="7">
    <source>
        <dbReference type="EMBL" id="KPI37368.1"/>
    </source>
</evidence>
<dbReference type="Pfam" id="PF01494">
    <property type="entry name" value="FAD_binding_3"/>
    <property type="match status" value="1"/>
</dbReference>
<dbReference type="OrthoDB" id="16820at2759"/>
<protein>
    <recommendedName>
        <fullName evidence="6">FAD-binding domain-containing protein</fullName>
    </recommendedName>
</protein>
<organism evidence="7 8">
    <name type="scientific">Cyphellophora attinorum</name>
    <dbReference type="NCBI Taxonomy" id="1664694"/>
    <lineage>
        <taxon>Eukaryota</taxon>
        <taxon>Fungi</taxon>
        <taxon>Dikarya</taxon>
        <taxon>Ascomycota</taxon>
        <taxon>Pezizomycotina</taxon>
        <taxon>Eurotiomycetes</taxon>
        <taxon>Chaetothyriomycetidae</taxon>
        <taxon>Chaetothyriales</taxon>
        <taxon>Cyphellophoraceae</taxon>
        <taxon>Cyphellophora</taxon>
    </lineage>
</organism>
<accession>A0A0N0NJW5</accession>
<dbReference type="RefSeq" id="XP_017997331.1">
    <property type="nucleotide sequence ID" value="XM_018139077.1"/>
</dbReference>
<dbReference type="InterPro" id="IPR050493">
    <property type="entry name" value="FAD-dep_Monooxygenase_BioMet"/>
</dbReference>
<dbReference type="Gene3D" id="3.50.50.60">
    <property type="entry name" value="FAD/NAD(P)-binding domain"/>
    <property type="match status" value="1"/>
</dbReference>
<dbReference type="VEuPathDB" id="FungiDB:AB675_10313"/>
<dbReference type="PANTHER" id="PTHR13789:SF309">
    <property type="entry name" value="PUTATIVE (AFU_ORTHOLOGUE AFUA_6G14510)-RELATED"/>
    <property type="match status" value="1"/>
</dbReference>
<keyword evidence="2" id="KW-0285">Flavoprotein</keyword>
<dbReference type="EMBL" id="LFJN01000024">
    <property type="protein sequence ID" value="KPI37368.1"/>
    <property type="molecule type" value="Genomic_DNA"/>
</dbReference>
<evidence type="ECO:0000313" key="8">
    <source>
        <dbReference type="Proteomes" id="UP000038010"/>
    </source>
</evidence>
<keyword evidence="5" id="KW-0503">Monooxygenase</keyword>
<evidence type="ECO:0000256" key="1">
    <source>
        <dbReference type="ARBA" id="ARBA00007992"/>
    </source>
</evidence>
<keyword evidence="8" id="KW-1185">Reference proteome</keyword>
<evidence type="ECO:0000256" key="3">
    <source>
        <dbReference type="ARBA" id="ARBA00022827"/>
    </source>
</evidence>
<keyword evidence="3" id="KW-0274">FAD</keyword>
<dbReference type="SUPFAM" id="SSF51905">
    <property type="entry name" value="FAD/NAD(P)-binding domain"/>
    <property type="match status" value="1"/>
</dbReference>
<keyword evidence="4" id="KW-0560">Oxidoreductase</keyword>
<evidence type="ECO:0000256" key="4">
    <source>
        <dbReference type="ARBA" id="ARBA00023002"/>
    </source>
</evidence>
<evidence type="ECO:0000259" key="6">
    <source>
        <dbReference type="Pfam" id="PF01494"/>
    </source>
</evidence>
<gene>
    <name evidence="7" type="ORF">AB675_10313</name>
</gene>
<comment type="similarity">
    <text evidence="1">Belongs to the paxM FAD-dependent monooxygenase family.</text>
</comment>
<reference evidence="7 8" key="1">
    <citation type="submission" date="2015-06" db="EMBL/GenBank/DDBJ databases">
        <title>Draft genome of the ant-associated black yeast Phialophora attae CBS 131958.</title>
        <authorList>
            <person name="Moreno L.F."/>
            <person name="Stielow B.J."/>
            <person name="de Hoog S."/>
            <person name="Vicente V.A."/>
            <person name="Weiss V.A."/>
            <person name="de Vries M."/>
            <person name="Cruz L.M."/>
            <person name="Souza E.M."/>
        </authorList>
    </citation>
    <scope>NUCLEOTIDE SEQUENCE [LARGE SCALE GENOMIC DNA]</scope>
    <source>
        <strain evidence="7 8">CBS 131958</strain>
    </source>
</reference>
<comment type="caution">
    <text evidence="7">The sequence shown here is derived from an EMBL/GenBank/DDBJ whole genome shotgun (WGS) entry which is preliminary data.</text>
</comment>
<proteinExistence type="inferred from homology"/>
<name>A0A0N0NJW5_9EURO</name>
<feature type="domain" description="FAD-binding" evidence="6">
    <location>
        <begin position="431"/>
        <end position="474"/>
    </location>
</feature>
<dbReference type="Proteomes" id="UP000038010">
    <property type="component" value="Unassembled WGS sequence"/>
</dbReference>
<dbReference type="GO" id="GO:0004497">
    <property type="term" value="F:monooxygenase activity"/>
    <property type="evidence" value="ECO:0007669"/>
    <property type="project" value="UniProtKB-KW"/>
</dbReference>
<dbReference type="AlphaFoldDB" id="A0A0N0NJW5"/>